<dbReference type="InterPro" id="IPR029063">
    <property type="entry name" value="SAM-dependent_MTases_sf"/>
</dbReference>
<dbReference type="GO" id="GO:0032259">
    <property type="term" value="P:methylation"/>
    <property type="evidence" value="ECO:0007669"/>
    <property type="project" value="UniProtKB-KW"/>
</dbReference>
<dbReference type="Gene3D" id="3.40.50.150">
    <property type="entry name" value="Vaccinia Virus protein VP39"/>
    <property type="match status" value="1"/>
</dbReference>
<dbReference type="PANTHER" id="PTHR47816">
    <property type="entry name" value="RIBOSOMAL RNA SMALL SUBUNIT METHYLTRANSFERASE C"/>
    <property type="match status" value="1"/>
</dbReference>
<evidence type="ECO:0000259" key="3">
    <source>
        <dbReference type="Pfam" id="PF05175"/>
    </source>
</evidence>
<accession>A0A9D1DV02</accession>
<evidence type="ECO:0000256" key="2">
    <source>
        <dbReference type="ARBA" id="ARBA00022679"/>
    </source>
</evidence>
<reference evidence="4" key="2">
    <citation type="journal article" date="2021" name="PeerJ">
        <title>Extensive microbial diversity within the chicken gut microbiome revealed by metagenomics and culture.</title>
        <authorList>
            <person name="Gilroy R."/>
            <person name="Ravi A."/>
            <person name="Getino M."/>
            <person name="Pursley I."/>
            <person name="Horton D.L."/>
            <person name="Alikhan N.F."/>
            <person name="Baker D."/>
            <person name="Gharbi K."/>
            <person name="Hall N."/>
            <person name="Watson M."/>
            <person name="Adriaenssens E.M."/>
            <person name="Foster-Nyarko E."/>
            <person name="Jarju S."/>
            <person name="Secka A."/>
            <person name="Antonio M."/>
            <person name="Oren A."/>
            <person name="Chaudhuri R.R."/>
            <person name="La Ragione R."/>
            <person name="Hildebrand F."/>
            <person name="Pallen M.J."/>
        </authorList>
    </citation>
    <scope>NUCLEOTIDE SEQUENCE</scope>
    <source>
        <strain evidence="4">CHK184-20233</strain>
    </source>
</reference>
<sequence length="196" mass="22345">MSHYFENDQNFPSNLKKTTTTIFNQNFIFYTDNGVFAKHGLDYGSRLLLESLPYDELKGPVLDVGCGYGVLGIIVNKKTNLEVDMIDVNKRALHLSKRNIKENKCTNINAFLSDCYQNVTRKYKTIITNPPIRAGKKIVYDILLNARSHLEPDGVMYLVIRKEQGAKSTISDLKKYYDVSIVNKSKGFYIIVAKMC</sequence>
<protein>
    <submittedName>
        <fullName evidence="4">Class I SAM-dependent methyltransferase</fullName>
    </submittedName>
</protein>
<gene>
    <name evidence="4" type="ORF">IAB38_06190</name>
</gene>
<evidence type="ECO:0000313" key="4">
    <source>
        <dbReference type="EMBL" id="HIR59624.1"/>
    </source>
</evidence>
<dbReference type="SUPFAM" id="SSF53335">
    <property type="entry name" value="S-adenosyl-L-methionine-dependent methyltransferases"/>
    <property type="match status" value="1"/>
</dbReference>
<evidence type="ECO:0000256" key="1">
    <source>
        <dbReference type="ARBA" id="ARBA00022603"/>
    </source>
</evidence>
<reference evidence="4" key="1">
    <citation type="submission" date="2020-10" db="EMBL/GenBank/DDBJ databases">
        <authorList>
            <person name="Gilroy R."/>
        </authorList>
    </citation>
    <scope>NUCLEOTIDE SEQUENCE</scope>
    <source>
        <strain evidence="4">CHK184-20233</strain>
    </source>
</reference>
<dbReference type="InterPro" id="IPR046977">
    <property type="entry name" value="RsmC/RlmG"/>
</dbReference>
<keyword evidence="1 4" id="KW-0489">Methyltransferase</keyword>
<dbReference type="CDD" id="cd02440">
    <property type="entry name" value="AdoMet_MTases"/>
    <property type="match status" value="1"/>
</dbReference>
<proteinExistence type="predicted"/>
<organism evidence="4 5">
    <name type="scientific">Candidatus Onthousia excrementipullorum</name>
    <dbReference type="NCBI Taxonomy" id="2840884"/>
    <lineage>
        <taxon>Bacteria</taxon>
        <taxon>Bacillati</taxon>
        <taxon>Bacillota</taxon>
        <taxon>Bacilli</taxon>
        <taxon>Candidatus Onthousia</taxon>
    </lineage>
</organism>
<name>A0A9D1DV02_9FIRM</name>
<keyword evidence="2" id="KW-0808">Transferase</keyword>
<dbReference type="InterPro" id="IPR007848">
    <property type="entry name" value="Small_mtfrase_dom"/>
</dbReference>
<comment type="caution">
    <text evidence="4">The sequence shown here is derived from an EMBL/GenBank/DDBJ whole genome shotgun (WGS) entry which is preliminary data.</text>
</comment>
<dbReference type="AlphaFoldDB" id="A0A9D1DV02"/>
<dbReference type="PANTHER" id="PTHR47816:SF4">
    <property type="entry name" value="RIBOSOMAL RNA SMALL SUBUNIT METHYLTRANSFERASE C"/>
    <property type="match status" value="1"/>
</dbReference>
<feature type="domain" description="Methyltransferase small" evidence="3">
    <location>
        <begin position="27"/>
        <end position="191"/>
    </location>
</feature>
<dbReference type="Proteomes" id="UP000824232">
    <property type="component" value="Unassembled WGS sequence"/>
</dbReference>
<dbReference type="GO" id="GO:0008757">
    <property type="term" value="F:S-adenosylmethionine-dependent methyltransferase activity"/>
    <property type="evidence" value="ECO:0007669"/>
    <property type="project" value="InterPro"/>
</dbReference>
<evidence type="ECO:0000313" key="5">
    <source>
        <dbReference type="Proteomes" id="UP000824232"/>
    </source>
</evidence>
<dbReference type="EMBL" id="DVHC01000062">
    <property type="protein sequence ID" value="HIR59624.1"/>
    <property type="molecule type" value="Genomic_DNA"/>
</dbReference>
<dbReference type="Pfam" id="PF05175">
    <property type="entry name" value="MTS"/>
    <property type="match status" value="1"/>
</dbReference>